<dbReference type="AlphaFoldDB" id="A0A645DJ11"/>
<reference evidence="1" key="1">
    <citation type="submission" date="2019-08" db="EMBL/GenBank/DDBJ databases">
        <authorList>
            <person name="Kucharzyk K."/>
            <person name="Murdoch R.W."/>
            <person name="Higgins S."/>
            <person name="Loffler F."/>
        </authorList>
    </citation>
    <scope>NUCLEOTIDE SEQUENCE</scope>
</reference>
<evidence type="ECO:0000313" key="1">
    <source>
        <dbReference type="EMBL" id="MPM88803.1"/>
    </source>
</evidence>
<name>A0A645DJ11_9ZZZZ</name>
<proteinExistence type="predicted"/>
<organism evidence="1">
    <name type="scientific">bioreactor metagenome</name>
    <dbReference type="NCBI Taxonomy" id="1076179"/>
    <lineage>
        <taxon>unclassified sequences</taxon>
        <taxon>metagenomes</taxon>
        <taxon>ecological metagenomes</taxon>
    </lineage>
</organism>
<sequence>MFIQNFIDFMPHFLRPRHAGLNHYGSFTVQQLLPDPGEYFRIIIDHRSLIKIFIDRLYAVYLIKMAQIAEHQQFPVVFFQRFGNLRIRLIIRGNRRIFITNTLQSHGQI</sequence>
<dbReference type="EMBL" id="VSSQ01036348">
    <property type="protein sequence ID" value="MPM88803.1"/>
    <property type="molecule type" value="Genomic_DNA"/>
</dbReference>
<gene>
    <name evidence="1" type="ORF">SDC9_135907</name>
</gene>
<accession>A0A645DJ11</accession>
<comment type="caution">
    <text evidence="1">The sequence shown here is derived from an EMBL/GenBank/DDBJ whole genome shotgun (WGS) entry which is preliminary data.</text>
</comment>
<protein>
    <submittedName>
        <fullName evidence="1">Uncharacterized protein</fullName>
    </submittedName>
</protein>